<dbReference type="Gene3D" id="2.60.120.10">
    <property type="entry name" value="Jelly Rolls"/>
    <property type="match status" value="1"/>
</dbReference>
<accession>A0A2A9CRX8</accession>
<gene>
    <name evidence="3" type="ORF">ATK74_0899</name>
</gene>
<protein>
    <submittedName>
        <fullName evidence="3">Transcriptional regulator with XRE-family HTH domain</fullName>
    </submittedName>
</protein>
<evidence type="ECO:0000313" key="4">
    <source>
        <dbReference type="Proteomes" id="UP000226079"/>
    </source>
</evidence>
<evidence type="ECO:0000313" key="3">
    <source>
        <dbReference type="EMBL" id="PFG16362.1"/>
    </source>
</evidence>
<dbReference type="EMBL" id="PDJC01000001">
    <property type="protein sequence ID" value="PFG16362.1"/>
    <property type="molecule type" value="Genomic_DNA"/>
</dbReference>
<evidence type="ECO:0000256" key="1">
    <source>
        <dbReference type="ARBA" id="ARBA00023125"/>
    </source>
</evidence>
<evidence type="ECO:0000259" key="2">
    <source>
        <dbReference type="PROSITE" id="PS50943"/>
    </source>
</evidence>
<dbReference type="InterPro" id="IPR050807">
    <property type="entry name" value="TransReg_Diox_bact_type"/>
</dbReference>
<feature type="domain" description="HTH cro/C1-type" evidence="2">
    <location>
        <begin position="1"/>
        <end position="55"/>
    </location>
</feature>
<dbReference type="InterPro" id="IPR001387">
    <property type="entry name" value="Cro/C1-type_HTH"/>
</dbReference>
<organism evidence="3 4">
    <name type="scientific">Propionicimonas paludicola</name>
    <dbReference type="NCBI Taxonomy" id="185243"/>
    <lineage>
        <taxon>Bacteria</taxon>
        <taxon>Bacillati</taxon>
        <taxon>Actinomycetota</taxon>
        <taxon>Actinomycetes</taxon>
        <taxon>Propionibacteriales</taxon>
        <taxon>Nocardioidaceae</taxon>
        <taxon>Propionicimonas</taxon>
    </lineage>
</organism>
<sequence length="163" mass="17151">MRELRQARGFSLSGLAAAAGVGKGSLSELEAGTRNPTLGTLYALAGPLEVPISALLGEELGTGIEAGGLSHQLIDVHRTEAAVRETFRVEGRAEAVRQSPAHGPGVREHIVVTRGRMRAGLLGTEREAGVGEVLTWISDAPHSYQVLEAPFEAILVIVTPVSR</sequence>
<keyword evidence="1" id="KW-0238">DNA-binding</keyword>
<dbReference type="Proteomes" id="UP000226079">
    <property type="component" value="Unassembled WGS sequence"/>
</dbReference>
<dbReference type="SMART" id="SM00530">
    <property type="entry name" value="HTH_XRE"/>
    <property type="match status" value="1"/>
</dbReference>
<dbReference type="GO" id="GO:0003677">
    <property type="term" value="F:DNA binding"/>
    <property type="evidence" value="ECO:0007669"/>
    <property type="project" value="UniProtKB-KW"/>
</dbReference>
<dbReference type="Pfam" id="PF01381">
    <property type="entry name" value="HTH_3"/>
    <property type="match status" value="1"/>
</dbReference>
<dbReference type="InterPro" id="IPR010982">
    <property type="entry name" value="Lambda_DNA-bd_dom_sf"/>
</dbReference>
<dbReference type="InterPro" id="IPR014710">
    <property type="entry name" value="RmlC-like_jellyroll"/>
</dbReference>
<proteinExistence type="predicted"/>
<name>A0A2A9CRX8_9ACTN</name>
<dbReference type="InterPro" id="IPR011051">
    <property type="entry name" value="RmlC_Cupin_sf"/>
</dbReference>
<dbReference type="SUPFAM" id="SSF47413">
    <property type="entry name" value="lambda repressor-like DNA-binding domains"/>
    <property type="match status" value="1"/>
</dbReference>
<dbReference type="SUPFAM" id="SSF51182">
    <property type="entry name" value="RmlC-like cupins"/>
    <property type="match status" value="1"/>
</dbReference>
<dbReference type="PANTHER" id="PTHR46797">
    <property type="entry name" value="HTH-TYPE TRANSCRIPTIONAL REGULATOR"/>
    <property type="match status" value="1"/>
</dbReference>
<dbReference type="PANTHER" id="PTHR46797:SF1">
    <property type="entry name" value="METHYLPHOSPHONATE SYNTHASE"/>
    <property type="match status" value="1"/>
</dbReference>
<keyword evidence="4" id="KW-1185">Reference proteome</keyword>
<reference evidence="3 4" key="1">
    <citation type="submission" date="2017-10" db="EMBL/GenBank/DDBJ databases">
        <title>Sequencing the genomes of 1000 actinobacteria strains.</title>
        <authorList>
            <person name="Klenk H.-P."/>
        </authorList>
    </citation>
    <scope>NUCLEOTIDE SEQUENCE [LARGE SCALE GENOMIC DNA]</scope>
    <source>
        <strain evidence="3 4">DSM 15597</strain>
    </source>
</reference>
<dbReference type="AlphaFoldDB" id="A0A2A9CRX8"/>
<dbReference type="Gene3D" id="1.10.260.40">
    <property type="entry name" value="lambda repressor-like DNA-binding domains"/>
    <property type="match status" value="1"/>
</dbReference>
<dbReference type="PROSITE" id="PS50943">
    <property type="entry name" value="HTH_CROC1"/>
    <property type="match status" value="1"/>
</dbReference>
<dbReference type="GO" id="GO:0005829">
    <property type="term" value="C:cytosol"/>
    <property type="evidence" value="ECO:0007669"/>
    <property type="project" value="TreeGrafter"/>
</dbReference>
<comment type="caution">
    <text evidence="3">The sequence shown here is derived from an EMBL/GenBank/DDBJ whole genome shotgun (WGS) entry which is preliminary data.</text>
</comment>
<dbReference type="CDD" id="cd00093">
    <property type="entry name" value="HTH_XRE"/>
    <property type="match status" value="1"/>
</dbReference>
<dbReference type="GO" id="GO:0003700">
    <property type="term" value="F:DNA-binding transcription factor activity"/>
    <property type="evidence" value="ECO:0007669"/>
    <property type="project" value="TreeGrafter"/>
</dbReference>